<proteinExistence type="predicted"/>
<evidence type="ECO:0000313" key="1">
    <source>
        <dbReference type="EMBL" id="PVY45003.1"/>
    </source>
</evidence>
<dbReference type="GeneID" id="78294316"/>
<sequence>MQLKNVTLELSAKPFRDDSDAELRRVARKLFTQWKPLTDRAERISVLLWIADGSEILEYTGNPEAPLEWNYWYGVANPDPNPPAGLSERAWKNTHLRPVKFRPDAAPRTYGWLKRLIAVLRETGAEIGGKPVRIGATFDNGPEFAVSAFKYRKHPEIAQAHTLYPHSFVVCTAALRADPQPYAGFPEGIPEGTPLGAFLGRQLRCFAHDLGYDYIWLSNGMGFGAETWGITGSLFDKKEFRPEKAPEAAAAMLRFWEEFTRNAGDIPVETRGSNFSAGLEMATDGCPLGEIYRRYRIAPPVNSPWAALNFNTGVELAAWMSHVAEAPGGEFPFRFYIHDPWFRNSPWLDRYGREPWDIYLPLSIGRLGASGKIETPSSVALLSADDSEGAMPDQVPQEVIPHLLDALDHGPDRLAPLLWVYPFDEYDRTVAGAGEGARPAPVFAEEWYLGAAIQNGLPLNTVVSTGNFRKLAAERPELFAGCVLAVPLSGVTPENLAALRQAAAAGAECLFYGAAAHALPELREWLGIALAEPVAGEVTVRLAMEQDRCETGAPAASLPVVEQFNAGGLAAVLKPEAGAVELASAVRDGARRLLASVRTLENGSRLGFVRALTPCDSEVKPGRHLDLLPPSEAFPAERLMRLALAEFGWKLRFTGFGADTLLPRINLSRHDNAFCWSVFAPDTTAEMRLNTPFGAPVPDEMETRLCGGDALWHPGKCMHRACRCFVRQRQDAVIGCKTMWAEYAGVKGRMQYAGFRDAEVRFFPPEGCEATLEVVNPPPEDRWNLLSEALLPVEWEDTPHGRCAVVRNVNGTLRFAW</sequence>
<dbReference type="OrthoDB" id="2482871at2"/>
<organism evidence="1 2">
    <name type="scientific">Victivallis vadensis</name>
    <dbReference type="NCBI Taxonomy" id="172901"/>
    <lineage>
        <taxon>Bacteria</taxon>
        <taxon>Pseudomonadati</taxon>
        <taxon>Lentisphaerota</taxon>
        <taxon>Lentisphaeria</taxon>
        <taxon>Victivallales</taxon>
        <taxon>Victivallaceae</taxon>
        <taxon>Victivallis</taxon>
    </lineage>
</organism>
<name>A0A2U1B8K2_9BACT</name>
<evidence type="ECO:0008006" key="3">
    <source>
        <dbReference type="Google" id="ProtNLM"/>
    </source>
</evidence>
<evidence type="ECO:0000313" key="2">
    <source>
        <dbReference type="Proteomes" id="UP000245959"/>
    </source>
</evidence>
<accession>A0A2U1B8K2</accession>
<reference evidence="1 2" key="1">
    <citation type="submission" date="2018-04" db="EMBL/GenBank/DDBJ databases">
        <title>Genomic Encyclopedia of Type Strains, Phase IV (KMG-IV): sequencing the most valuable type-strain genomes for metagenomic binning, comparative biology and taxonomic classification.</title>
        <authorList>
            <person name="Goeker M."/>
        </authorList>
    </citation>
    <scope>NUCLEOTIDE SEQUENCE [LARGE SCALE GENOMIC DNA]</scope>
    <source>
        <strain evidence="1 2">DSM 14823</strain>
    </source>
</reference>
<dbReference type="EMBL" id="QEKH01000004">
    <property type="protein sequence ID" value="PVY45003.1"/>
    <property type="molecule type" value="Genomic_DNA"/>
</dbReference>
<dbReference type="Proteomes" id="UP000245959">
    <property type="component" value="Unassembled WGS sequence"/>
</dbReference>
<gene>
    <name evidence="1" type="ORF">C8D82_104148</name>
</gene>
<keyword evidence="2" id="KW-1185">Reference proteome</keyword>
<dbReference type="AlphaFoldDB" id="A0A2U1B8K2"/>
<comment type="caution">
    <text evidence="1">The sequence shown here is derived from an EMBL/GenBank/DDBJ whole genome shotgun (WGS) entry which is preliminary data.</text>
</comment>
<protein>
    <recommendedName>
        <fullName evidence="3">Beta-galactosidase-like protein</fullName>
    </recommendedName>
</protein>
<dbReference type="RefSeq" id="WP_116882990.1">
    <property type="nucleotide sequence ID" value="NZ_CABMMC010000008.1"/>
</dbReference>